<dbReference type="Gene3D" id="2.40.128.20">
    <property type="match status" value="1"/>
</dbReference>
<evidence type="ECO:0000313" key="1">
    <source>
        <dbReference type="EMBL" id="RJG21124.1"/>
    </source>
</evidence>
<sequence length="163" mass="18052">MSNDHTGAECVRIAIESRQDGEVTVFYADGQLYRKGSSFYLLYKESASDTERPVGPGAAGHAGGDPLETSVTFKAGEHGGKLMRRGSVNSELSFVKDGRGGGYYQVSGMRFSVVTETSDWKPPVYEQDEAGRLHAWTASWSYTLYMEEERAGYFQLQIRAEAR</sequence>
<comment type="caution">
    <text evidence="1">The sequence shown here is derived from an EMBL/GenBank/DDBJ whole genome shotgun (WGS) entry which is preliminary data.</text>
</comment>
<name>A0A3A3GDZ1_PANTH</name>
<accession>A0A3A3GDZ1</accession>
<dbReference type="Pfam" id="PF09148">
    <property type="entry name" value="DUF1934"/>
    <property type="match status" value="1"/>
</dbReference>
<dbReference type="InterPro" id="IPR015231">
    <property type="entry name" value="DUF1934"/>
</dbReference>
<dbReference type="Proteomes" id="UP000266177">
    <property type="component" value="Unassembled WGS sequence"/>
</dbReference>
<evidence type="ECO:0000313" key="2">
    <source>
        <dbReference type="Proteomes" id="UP000266177"/>
    </source>
</evidence>
<dbReference type="AlphaFoldDB" id="A0A3A3GDZ1"/>
<gene>
    <name evidence="1" type="ORF">DQX05_22575</name>
</gene>
<dbReference type="OrthoDB" id="2641675at2"/>
<proteinExistence type="predicted"/>
<reference evidence="1 2" key="1">
    <citation type="submission" date="2018-09" db="EMBL/GenBank/DDBJ databases">
        <title>Paenibacillus SK2017-BO5.</title>
        <authorList>
            <person name="Piskunova J.V."/>
            <person name="Dubiley S.A."/>
            <person name="Severinov K.V."/>
        </authorList>
    </citation>
    <scope>NUCLEOTIDE SEQUENCE [LARGE SCALE GENOMIC DNA]</scope>
    <source>
        <strain evidence="1 2">BO5</strain>
    </source>
</reference>
<dbReference type="RefSeq" id="WP_119795704.1">
    <property type="nucleotide sequence ID" value="NZ_QYZD01000027.1"/>
</dbReference>
<organism evidence="1 2">
    <name type="scientific">Paenibacillus thiaminolyticus</name>
    <name type="common">Bacillus thiaminolyticus</name>
    <dbReference type="NCBI Taxonomy" id="49283"/>
    <lineage>
        <taxon>Bacteria</taxon>
        <taxon>Bacillati</taxon>
        <taxon>Bacillota</taxon>
        <taxon>Bacilli</taxon>
        <taxon>Bacillales</taxon>
        <taxon>Paenibacillaceae</taxon>
        <taxon>Paenibacillus</taxon>
    </lineage>
</organism>
<dbReference type="SUPFAM" id="SSF50814">
    <property type="entry name" value="Lipocalins"/>
    <property type="match status" value="1"/>
</dbReference>
<dbReference type="InterPro" id="IPR012674">
    <property type="entry name" value="Calycin"/>
</dbReference>
<protein>
    <submittedName>
        <fullName evidence="1">DUF1934 domain-containing protein</fullName>
    </submittedName>
</protein>
<dbReference type="EMBL" id="QYZD01000027">
    <property type="protein sequence ID" value="RJG21124.1"/>
    <property type="molecule type" value="Genomic_DNA"/>
</dbReference>